<name>A0AAJ0GAF1_9PEZI</name>
<dbReference type="SUPFAM" id="SSF103473">
    <property type="entry name" value="MFS general substrate transporter"/>
    <property type="match status" value="1"/>
</dbReference>
<dbReference type="Gene3D" id="1.20.1250.20">
    <property type="entry name" value="MFS general substrate transporter like domains"/>
    <property type="match status" value="1"/>
</dbReference>
<gene>
    <name evidence="7" type="ORF">LTR09_003469</name>
</gene>
<sequence>MEVPVEEDFPHGTIRLERLLDRKHGEIILHPIPSKDPNDPLNWPFWEKSLNFGLVSFYVLMVFVNVDIGTVIWGDLNTDLGISFAAMSASFGVNTAGLALGCVIFIPFALKFGRRSIYLVSIAASLATCIWQGRMTSTGDLIGANFVAGLAGSIAETICQMSIADSFFVHQRATCNGIYLLMTNAGAFLAPVAAGYAASAQGWRWIWWWTTILLGLTLVAFIFLYEDTKYDPVHVGQAPVTTEERVNSISAEDGKISDDKMAQLGITTTSASRHLDESVPRKTYLERMALFQPGSFNGEWGLLLRHVYKPFVIVATFPAITYTALIFGAGLAWFSVVVNVYSIYFTLPPYNFSTKQIGLLNIPPFIGSVIGSLYGGLFNDWLAIRLARRNNGIFEPEMRLWIVLPAVLTMPASILLFGLPTAYGMHWIIPCIGSGLFGFSNVTLWDAALTYAMDCYVEIIGDSMVAVCFIRNLFATIVAVSLTAWINGMGLVGLHVLSAVLAFVAAATTFPMMYWGKAARRWTGARLQRMTHQQFGSRG</sequence>
<evidence type="ECO:0000256" key="1">
    <source>
        <dbReference type="ARBA" id="ARBA00004141"/>
    </source>
</evidence>
<feature type="transmembrane region" description="Helical" evidence="5">
    <location>
        <begin position="179"/>
        <end position="199"/>
    </location>
</feature>
<comment type="subcellular location">
    <subcellularLocation>
        <location evidence="1">Membrane</location>
        <topology evidence="1">Multi-pass membrane protein</topology>
    </subcellularLocation>
</comment>
<keyword evidence="3 5" id="KW-1133">Transmembrane helix</keyword>
<feature type="transmembrane region" description="Helical" evidence="5">
    <location>
        <begin position="80"/>
        <end position="110"/>
    </location>
</feature>
<dbReference type="GO" id="GO:0005886">
    <property type="term" value="C:plasma membrane"/>
    <property type="evidence" value="ECO:0007669"/>
    <property type="project" value="TreeGrafter"/>
</dbReference>
<accession>A0AAJ0GAF1</accession>
<comment type="caution">
    <text evidence="7">The sequence shown here is derived from an EMBL/GenBank/DDBJ whole genome shotgun (WGS) entry which is preliminary data.</text>
</comment>
<protein>
    <recommendedName>
        <fullName evidence="6">Major facilitator superfamily (MFS) profile domain-containing protein</fullName>
    </recommendedName>
</protein>
<feature type="transmembrane region" description="Helical" evidence="5">
    <location>
        <begin position="400"/>
        <end position="421"/>
    </location>
</feature>
<evidence type="ECO:0000313" key="7">
    <source>
        <dbReference type="EMBL" id="KAK3055549.1"/>
    </source>
</evidence>
<evidence type="ECO:0000256" key="4">
    <source>
        <dbReference type="ARBA" id="ARBA00023136"/>
    </source>
</evidence>
<evidence type="ECO:0000256" key="2">
    <source>
        <dbReference type="ARBA" id="ARBA00022692"/>
    </source>
</evidence>
<feature type="transmembrane region" description="Helical" evidence="5">
    <location>
        <begin position="205"/>
        <end position="225"/>
    </location>
</feature>
<evidence type="ECO:0000259" key="6">
    <source>
        <dbReference type="PROSITE" id="PS50850"/>
    </source>
</evidence>
<feature type="transmembrane region" description="Helical" evidence="5">
    <location>
        <begin position="492"/>
        <end position="516"/>
    </location>
</feature>
<keyword evidence="4 5" id="KW-0472">Membrane</keyword>
<feature type="transmembrane region" description="Helical" evidence="5">
    <location>
        <begin position="311"/>
        <end position="336"/>
    </location>
</feature>
<feature type="transmembrane region" description="Helical" evidence="5">
    <location>
        <begin position="117"/>
        <end position="135"/>
    </location>
</feature>
<dbReference type="EMBL" id="JAWDJX010000008">
    <property type="protein sequence ID" value="KAK3055549.1"/>
    <property type="molecule type" value="Genomic_DNA"/>
</dbReference>
<keyword evidence="2 5" id="KW-0812">Transmembrane</keyword>
<dbReference type="InterPro" id="IPR011701">
    <property type="entry name" value="MFS"/>
</dbReference>
<dbReference type="GO" id="GO:0022857">
    <property type="term" value="F:transmembrane transporter activity"/>
    <property type="evidence" value="ECO:0007669"/>
    <property type="project" value="InterPro"/>
</dbReference>
<feature type="transmembrane region" description="Helical" evidence="5">
    <location>
        <begin position="356"/>
        <end position="379"/>
    </location>
</feature>
<dbReference type="AlphaFoldDB" id="A0AAJ0GAF1"/>
<dbReference type="PANTHER" id="PTHR23502:SF50">
    <property type="entry name" value="TRANSPORTER, PUTATIVE (AFU_ORTHOLOGUE AFUA_5G00430)-RELATED"/>
    <property type="match status" value="1"/>
</dbReference>
<feature type="transmembrane region" description="Helical" evidence="5">
    <location>
        <begin position="141"/>
        <end position="159"/>
    </location>
</feature>
<reference evidence="7" key="1">
    <citation type="submission" date="2023-04" db="EMBL/GenBank/DDBJ databases">
        <title>Black Yeasts Isolated from many extreme environments.</title>
        <authorList>
            <person name="Coleine C."/>
            <person name="Stajich J.E."/>
            <person name="Selbmann L."/>
        </authorList>
    </citation>
    <scope>NUCLEOTIDE SEQUENCE</scope>
    <source>
        <strain evidence="7">CCFEE 5312</strain>
    </source>
</reference>
<keyword evidence="8" id="KW-1185">Reference proteome</keyword>
<dbReference type="Proteomes" id="UP001271007">
    <property type="component" value="Unassembled WGS sequence"/>
</dbReference>
<dbReference type="InterPro" id="IPR020846">
    <property type="entry name" value="MFS_dom"/>
</dbReference>
<feature type="domain" description="Major facilitator superfamily (MFS) profile" evidence="6">
    <location>
        <begin position="51"/>
        <end position="517"/>
    </location>
</feature>
<feature type="transmembrane region" description="Helical" evidence="5">
    <location>
        <begin position="52"/>
        <end position="74"/>
    </location>
</feature>
<dbReference type="PROSITE" id="PS50850">
    <property type="entry name" value="MFS"/>
    <property type="match status" value="1"/>
</dbReference>
<dbReference type="Pfam" id="PF07690">
    <property type="entry name" value="MFS_1"/>
    <property type="match status" value="1"/>
</dbReference>
<proteinExistence type="predicted"/>
<evidence type="ECO:0000256" key="5">
    <source>
        <dbReference type="SAM" id="Phobius"/>
    </source>
</evidence>
<evidence type="ECO:0000256" key="3">
    <source>
        <dbReference type="ARBA" id="ARBA00022989"/>
    </source>
</evidence>
<dbReference type="PANTHER" id="PTHR23502">
    <property type="entry name" value="MAJOR FACILITATOR SUPERFAMILY"/>
    <property type="match status" value="1"/>
</dbReference>
<feature type="transmembrane region" description="Helical" evidence="5">
    <location>
        <begin position="427"/>
        <end position="452"/>
    </location>
</feature>
<dbReference type="InterPro" id="IPR036259">
    <property type="entry name" value="MFS_trans_sf"/>
</dbReference>
<evidence type="ECO:0000313" key="8">
    <source>
        <dbReference type="Proteomes" id="UP001271007"/>
    </source>
</evidence>
<organism evidence="7 8">
    <name type="scientific">Extremus antarcticus</name>
    <dbReference type="NCBI Taxonomy" id="702011"/>
    <lineage>
        <taxon>Eukaryota</taxon>
        <taxon>Fungi</taxon>
        <taxon>Dikarya</taxon>
        <taxon>Ascomycota</taxon>
        <taxon>Pezizomycotina</taxon>
        <taxon>Dothideomycetes</taxon>
        <taxon>Dothideomycetidae</taxon>
        <taxon>Mycosphaerellales</taxon>
        <taxon>Extremaceae</taxon>
        <taxon>Extremus</taxon>
    </lineage>
</organism>
<feature type="transmembrane region" description="Helical" evidence="5">
    <location>
        <begin position="464"/>
        <end position="486"/>
    </location>
</feature>